<evidence type="ECO:0000256" key="2">
    <source>
        <dbReference type="SAM" id="Phobius"/>
    </source>
</evidence>
<dbReference type="Pfam" id="PF16732">
    <property type="entry name" value="ComP_DUS"/>
    <property type="match status" value="1"/>
</dbReference>
<dbReference type="AlphaFoldDB" id="A0AAE3HKS8"/>
<dbReference type="SUPFAM" id="SSF54523">
    <property type="entry name" value="Pili subunits"/>
    <property type="match status" value="1"/>
</dbReference>
<dbReference type="NCBIfam" id="TIGR02532">
    <property type="entry name" value="IV_pilin_GFxxxE"/>
    <property type="match status" value="1"/>
</dbReference>
<proteinExistence type="predicted"/>
<dbReference type="GO" id="GO:0043683">
    <property type="term" value="P:type IV pilus assembly"/>
    <property type="evidence" value="ECO:0007669"/>
    <property type="project" value="InterPro"/>
</dbReference>
<dbReference type="Pfam" id="PF07963">
    <property type="entry name" value="N_methyl"/>
    <property type="match status" value="1"/>
</dbReference>
<dbReference type="PANTHER" id="PTHR30093">
    <property type="entry name" value="GENERAL SECRETION PATHWAY PROTEIN G"/>
    <property type="match status" value="1"/>
</dbReference>
<keyword evidence="2" id="KW-0812">Transmembrane</keyword>
<dbReference type="RefSeq" id="WP_259054560.1">
    <property type="nucleotide sequence ID" value="NZ_JANUCT010000005.1"/>
</dbReference>
<dbReference type="Gene3D" id="3.30.700.10">
    <property type="entry name" value="Glycoprotein, Type 4 Pilin"/>
    <property type="match status" value="1"/>
</dbReference>
<dbReference type="EMBL" id="JANUCT010000005">
    <property type="protein sequence ID" value="MCS3902956.1"/>
    <property type="molecule type" value="Genomic_DNA"/>
</dbReference>
<dbReference type="PANTHER" id="PTHR30093:SF47">
    <property type="entry name" value="TYPE IV PILUS NON-CORE MINOR PILIN PILE"/>
    <property type="match status" value="1"/>
</dbReference>
<dbReference type="InterPro" id="IPR000983">
    <property type="entry name" value="Bac_GSPG_pilin"/>
</dbReference>
<dbReference type="InterPro" id="IPR031982">
    <property type="entry name" value="PilE-like"/>
</dbReference>
<evidence type="ECO:0000313" key="3">
    <source>
        <dbReference type="EMBL" id="MCS3902956.1"/>
    </source>
</evidence>
<accession>A0AAE3HKS8</accession>
<dbReference type="GO" id="GO:0015627">
    <property type="term" value="C:type II protein secretion system complex"/>
    <property type="evidence" value="ECO:0007669"/>
    <property type="project" value="InterPro"/>
</dbReference>
<gene>
    <name evidence="3" type="ORF">J2T55_000964</name>
</gene>
<protein>
    <submittedName>
        <fullName evidence="3">Type IV pilus assembly protein PilE</fullName>
    </submittedName>
</protein>
<feature type="transmembrane region" description="Helical" evidence="2">
    <location>
        <begin position="7"/>
        <end position="30"/>
    </location>
</feature>
<keyword evidence="1" id="KW-0488">Methylation</keyword>
<keyword evidence="2" id="KW-0472">Membrane</keyword>
<sequence length="157" mass="16959">MIKQTKILGFTLIELMITVAIIGLLAAIAYPSYQNYVTKTRRVDAEGNLLELSQYMERFFTENGRYDEDTGGDDVDLPFTESPKEGNSTFYNLGFASGEPTSTTFVLEAVPVGPQAANDTACATLTLDSTGAKCILGGSKCSDSTDSAVRKAVDECW</sequence>
<keyword evidence="2" id="KW-1133">Transmembrane helix</keyword>
<keyword evidence="4" id="KW-1185">Reference proteome</keyword>
<dbReference type="GO" id="GO:0015628">
    <property type="term" value="P:protein secretion by the type II secretion system"/>
    <property type="evidence" value="ECO:0007669"/>
    <property type="project" value="InterPro"/>
</dbReference>
<evidence type="ECO:0000313" key="4">
    <source>
        <dbReference type="Proteomes" id="UP001204445"/>
    </source>
</evidence>
<evidence type="ECO:0000256" key="1">
    <source>
        <dbReference type="ARBA" id="ARBA00022481"/>
    </source>
</evidence>
<dbReference type="InterPro" id="IPR012902">
    <property type="entry name" value="N_methyl_site"/>
</dbReference>
<comment type="caution">
    <text evidence="3">The sequence shown here is derived from an EMBL/GenBank/DDBJ whole genome shotgun (WGS) entry which is preliminary data.</text>
</comment>
<dbReference type="PRINTS" id="PR00813">
    <property type="entry name" value="BCTERIALGSPG"/>
</dbReference>
<reference evidence="3" key="1">
    <citation type="submission" date="2022-08" db="EMBL/GenBank/DDBJ databases">
        <title>Genomic Encyclopedia of Type Strains, Phase III (KMG-III): the genomes of soil and plant-associated and newly described type strains.</title>
        <authorList>
            <person name="Whitman W."/>
        </authorList>
    </citation>
    <scope>NUCLEOTIDE SEQUENCE</scope>
    <source>
        <strain evidence="3">HMT 1</strain>
    </source>
</reference>
<name>A0AAE3HKS8_9GAMM</name>
<dbReference type="Proteomes" id="UP001204445">
    <property type="component" value="Unassembled WGS sequence"/>
</dbReference>
<organism evidence="3 4">
    <name type="scientific">Methylohalomonas lacus</name>
    <dbReference type="NCBI Taxonomy" id="398773"/>
    <lineage>
        <taxon>Bacteria</taxon>
        <taxon>Pseudomonadati</taxon>
        <taxon>Pseudomonadota</taxon>
        <taxon>Gammaproteobacteria</taxon>
        <taxon>Methylohalomonadales</taxon>
        <taxon>Methylohalomonadaceae</taxon>
        <taxon>Methylohalomonas</taxon>
    </lineage>
</organism>
<dbReference type="InterPro" id="IPR045584">
    <property type="entry name" value="Pilin-like"/>
</dbReference>